<proteinExistence type="predicted"/>
<dbReference type="RefSeq" id="XP_024739985.1">
    <property type="nucleotide sequence ID" value="XM_024886550.1"/>
</dbReference>
<dbReference type="InterPro" id="IPR001214">
    <property type="entry name" value="SET_dom"/>
</dbReference>
<organism evidence="7 8">
    <name type="scientific">Hyaloscypha bicolor E</name>
    <dbReference type="NCBI Taxonomy" id="1095630"/>
    <lineage>
        <taxon>Eukaryota</taxon>
        <taxon>Fungi</taxon>
        <taxon>Dikarya</taxon>
        <taxon>Ascomycota</taxon>
        <taxon>Pezizomycotina</taxon>
        <taxon>Leotiomycetes</taxon>
        <taxon>Helotiales</taxon>
        <taxon>Hyaloscyphaceae</taxon>
        <taxon>Hyaloscypha</taxon>
        <taxon>Hyaloscypha bicolor</taxon>
    </lineage>
</organism>
<dbReference type="GO" id="GO:0005634">
    <property type="term" value="C:nucleus"/>
    <property type="evidence" value="ECO:0007669"/>
    <property type="project" value="TreeGrafter"/>
</dbReference>
<evidence type="ECO:0000259" key="6">
    <source>
        <dbReference type="PROSITE" id="PS50865"/>
    </source>
</evidence>
<dbReference type="AlphaFoldDB" id="A0A2J6TJ91"/>
<accession>A0A2J6TJ91</accession>
<dbReference type="InParanoid" id="A0A2J6TJ91"/>
<dbReference type="InterPro" id="IPR046341">
    <property type="entry name" value="SET_dom_sf"/>
</dbReference>
<name>A0A2J6TJ91_9HELO</name>
<sequence>METLSEGNHAGQAVDDSFLGVESRVPLRISTSDIITAGSGILVEGQIQGNEDIFRVAQTLVTVQSDSHMNDTCDSCLVWTGSALYRETNPTKQLSLSVCSTCKVVRYCSKACQKKAWKRHRKAECKIFGLHRSEGIGHIMRATMRLLHMHLSGQLTENKWSALLNLKSHKDKLKTTDTSFWPDVDRACQNIKIWANTSVEQDVLEDLICIFVINSMSIASPEGTTLGSCLEPFAALMNHSCDPNSAFFFEGPELRVRSIKTIMAGEEITISYTDPTESFDFRQKQLTNYYFICKCKKCEKEALGEWRTEDTEPNRPTKESQDQLRALLQLDPKTTSPEAVEASARRICREGCPGKRWPRDLPPMPSLQISLAQHYRERLNWPKVYSLWLKTCFETDPSIWASQYSLHRVEHFMHYIGVEVHVANLLFGADSSVQELQQLKSTISAVQYPHIKRFAEDARRAYGRDSTMAELARLWERRWDDILNGQGSDPRVLVSYWASNDGKLELKKYELKLLEWAENFGI</sequence>
<keyword evidence="1" id="KW-0479">Metal-binding</keyword>
<evidence type="ECO:0000256" key="4">
    <source>
        <dbReference type="PROSITE-ProRule" id="PRU00134"/>
    </source>
</evidence>
<dbReference type="SUPFAM" id="SSF82199">
    <property type="entry name" value="SET domain"/>
    <property type="match status" value="1"/>
</dbReference>
<evidence type="ECO:0000259" key="5">
    <source>
        <dbReference type="PROSITE" id="PS50280"/>
    </source>
</evidence>
<dbReference type="CDD" id="cd20071">
    <property type="entry name" value="SET_SMYD"/>
    <property type="match status" value="1"/>
</dbReference>
<dbReference type="GeneID" id="36594627"/>
<dbReference type="Gene3D" id="6.10.140.2220">
    <property type="match status" value="1"/>
</dbReference>
<feature type="domain" description="SET" evidence="5">
    <location>
        <begin position="171"/>
        <end position="273"/>
    </location>
</feature>
<evidence type="ECO:0000313" key="7">
    <source>
        <dbReference type="EMBL" id="PMD63081.1"/>
    </source>
</evidence>
<dbReference type="Pfam" id="PF00856">
    <property type="entry name" value="SET"/>
    <property type="match status" value="1"/>
</dbReference>
<dbReference type="PANTHER" id="PTHR12197">
    <property type="entry name" value="HISTONE-LYSINE N-METHYLTRANSFERASE SMYD"/>
    <property type="match status" value="1"/>
</dbReference>
<reference evidence="7 8" key="1">
    <citation type="submission" date="2016-04" db="EMBL/GenBank/DDBJ databases">
        <title>A degradative enzymes factory behind the ericoid mycorrhizal symbiosis.</title>
        <authorList>
            <consortium name="DOE Joint Genome Institute"/>
            <person name="Martino E."/>
            <person name="Morin E."/>
            <person name="Grelet G."/>
            <person name="Kuo A."/>
            <person name="Kohler A."/>
            <person name="Daghino S."/>
            <person name="Barry K."/>
            <person name="Choi C."/>
            <person name="Cichocki N."/>
            <person name="Clum A."/>
            <person name="Copeland A."/>
            <person name="Hainaut M."/>
            <person name="Haridas S."/>
            <person name="Labutti K."/>
            <person name="Lindquist E."/>
            <person name="Lipzen A."/>
            <person name="Khouja H.-R."/>
            <person name="Murat C."/>
            <person name="Ohm R."/>
            <person name="Olson A."/>
            <person name="Spatafora J."/>
            <person name="Veneault-Fourrey C."/>
            <person name="Henrissat B."/>
            <person name="Grigoriev I."/>
            <person name="Martin F."/>
            <person name="Perotto S."/>
        </authorList>
    </citation>
    <scope>NUCLEOTIDE SEQUENCE [LARGE SCALE GENOMIC DNA]</scope>
    <source>
        <strain evidence="7 8">E</strain>
    </source>
</reference>
<dbReference type="PROSITE" id="PS50280">
    <property type="entry name" value="SET"/>
    <property type="match status" value="1"/>
</dbReference>
<evidence type="ECO:0000313" key="8">
    <source>
        <dbReference type="Proteomes" id="UP000235371"/>
    </source>
</evidence>
<dbReference type="Pfam" id="PF01753">
    <property type="entry name" value="zf-MYND"/>
    <property type="match status" value="1"/>
</dbReference>
<dbReference type="PANTHER" id="PTHR12197:SF251">
    <property type="entry name" value="EG:BACR7C10.4 PROTEIN"/>
    <property type="match status" value="1"/>
</dbReference>
<protein>
    <submittedName>
        <fullName evidence="7">SET domain-containing protein</fullName>
    </submittedName>
</protein>
<dbReference type="InterPro" id="IPR002893">
    <property type="entry name" value="Znf_MYND"/>
</dbReference>
<dbReference type="Gene3D" id="1.10.220.160">
    <property type="match status" value="1"/>
</dbReference>
<keyword evidence="3" id="KW-0862">Zinc</keyword>
<evidence type="ECO:0000256" key="1">
    <source>
        <dbReference type="ARBA" id="ARBA00022723"/>
    </source>
</evidence>
<feature type="domain" description="MYND-type" evidence="6">
    <location>
        <begin position="73"/>
        <end position="125"/>
    </location>
</feature>
<dbReference type="OrthoDB" id="5945798at2759"/>
<dbReference type="InterPro" id="IPR050869">
    <property type="entry name" value="H3K4_H4K5_MeTrfase"/>
</dbReference>
<gene>
    <name evidence="7" type="ORF">K444DRAFT_661171</name>
</gene>
<dbReference type="Proteomes" id="UP000235371">
    <property type="component" value="Unassembled WGS sequence"/>
</dbReference>
<dbReference type="STRING" id="1095630.A0A2J6TJ91"/>
<evidence type="ECO:0000256" key="3">
    <source>
        <dbReference type="ARBA" id="ARBA00022833"/>
    </source>
</evidence>
<dbReference type="EMBL" id="KZ613782">
    <property type="protein sequence ID" value="PMD63081.1"/>
    <property type="molecule type" value="Genomic_DNA"/>
</dbReference>
<dbReference type="Gene3D" id="2.170.270.10">
    <property type="entry name" value="SET domain"/>
    <property type="match status" value="1"/>
</dbReference>
<dbReference type="PROSITE" id="PS50865">
    <property type="entry name" value="ZF_MYND_2"/>
    <property type="match status" value="1"/>
</dbReference>
<keyword evidence="2 4" id="KW-0863">Zinc-finger</keyword>
<keyword evidence="8" id="KW-1185">Reference proteome</keyword>
<dbReference type="GO" id="GO:0008270">
    <property type="term" value="F:zinc ion binding"/>
    <property type="evidence" value="ECO:0007669"/>
    <property type="project" value="UniProtKB-KW"/>
</dbReference>
<evidence type="ECO:0000256" key="2">
    <source>
        <dbReference type="ARBA" id="ARBA00022771"/>
    </source>
</evidence>